<dbReference type="Pfam" id="PF00202">
    <property type="entry name" value="Aminotran_3"/>
    <property type="match status" value="1"/>
</dbReference>
<evidence type="ECO:0000256" key="2">
    <source>
        <dbReference type="ARBA" id="ARBA00022605"/>
    </source>
</evidence>
<dbReference type="HAMAP" id="MF_01107">
    <property type="entry name" value="ArgD_aminotrans_3"/>
    <property type="match status" value="1"/>
</dbReference>
<dbReference type="Proteomes" id="UP000000271">
    <property type="component" value="Chromosome"/>
</dbReference>
<feature type="binding site" evidence="5">
    <location>
        <begin position="220"/>
        <end position="223"/>
    </location>
    <ligand>
        <name>pyridoxal 5'-phosphate</name>
        <dbReference type="ChEBI" id="CHEBI:597326"/>
    </ligand>
</feature>
<dbReference type="PROSITE" id="PS00600">
    <property type="entry name" value="AA_TRANSFER_CLASS_3"/>
    <property type="match status" value="1"/>
</dbReference>
<feature type="binding site" evidence="5">
    <location>
        <begin position="102"/>
        <end position="103"/>
    </location>
    <ligand>
        <name>pyridoxal 5'-phosphate</name>
        <dbReference type="ChEBI" id="CHEBI:597326"/>
    </ligand>
</feature>
<dbReference type="EC" id="2.6.1.11" evidence="5"/>
<dbReference type="InterPro" id="IPR004636">
    <property type="entry name" value="AcOrn/SuccOrn_fam"/>
</dbReference>
<comment type="subunit">
    <text evidence="5">Homodimer.</text>
</comment>
<dbReference type="SUPFAM" id="SSF53383">
    <property type="entry name" value="PLP-dependent transferases"/>
    <property type="match status" value="1"/>
</dbReference>
<comment type="catalytic activity">
    <reaction evidence="5">
        <text>N(2)-acetyl-L-ornithine + 2-oxoglutarate = N-acetyl-L-glutamate 5-semialdehyde + L-glutamate</text>
        <dbReference type="Rhea" id="RHEA:18049"/>
        <dbReference type="ChEBI" id="CHEBI:16810"/>
        <dbReference type="ChEBI" id="CHEBI:29123"/>
        <dbReference type="ChEBI" id="CHEBI:29985"/>
        <dbReference type="ChEBI" id="CHEBI:57805"/>
        <dbReference type="EC" id="2.6.1.11"/>
    </reaction>
</comment>
<proteinExistence type="inferred from homology"/>
<sequence>MSTQTSQTTAVMNTYGRFPITLVSGKGSYVYTDDGTRYLDFTAGIATCNLGHTPEAVKDALHKQIDTLWHVSNLYTIPAQNKLASLLTENLPLDQVFFCNSGAEANEAAIKLVKKYWFDHGEHSRNTIVTFTQSFHGRTGTTMAATGQEKIHQGFTPLTPGFHYAPFNDDKGLDVINKDTTAAVMLELIQGEGGVIPAQRAWIEKLQQTCNANQVPILIDEVQSGAGRTGTFFAFEQYPVSPDIVTSAKGLGSGFPIGAMLASKTFADHFTPGSHGSTFGGNPLAATAAAETVSIIRNPEFLEQVKQNSETLKKALQRLQTKTDLIKEVRGKGFLIGLELTVEATELIRALHTRQILTLPAGPNVLRLVPPLTVTEKEIMTFITGLTETINEIENGGNKS</sequence>
<evidence type="ECO:0000256" key="4">
    <source>
        <dbReference type="ARBA" id="ARBA00022898"/>
    </source>
</evidence>
<comment type="pathway">
    <text evidence="5">Amino-acid biosynthesis; L-arginine biosynthesis; N(2)-acetyl-L-ornithine from L-glutamate: step 4/4.</text>
</comment>
<evidence type="ECO:0000313" key="7">
    <source>
        <dbReference type="Proteomes" id="UP000000271"/>
    </source>
</evidence>
<dbReference type="GO" id="GO:0042802">
    <property type="term" value="F:identical protein binding"/>
    <property type="evidence" value="ECO:0007669"/>
    <property type="project" value="TreeGrafter"/>
</dbReference>
<reference evidence="6" key="1">
    <citation type="submission" date="2009-10" db="EMBL/GenBank/DDBJ databases">
        <title>Complete sequence of Bacillus selenitireducens MLS10.</title>
        <authorList>
            <consortium name="US DOE Joint Genome Institute"/>
            <person name="Lucas S."/>
            <person name="Copeland A."/>
            <person name="Lapidus A."/>
            <person name="Glavina del Rio T."/>
            <person name="Dalin E."/>
            <person name="Tice H."/>
            <person name="Bruce D."/>
            <person name="Goodwin L."/>
            <person name="Pitluck S."/>
            <person name="Sims D."/>
            <person name="Brettin T."/>
            <person name="Detter J.C."/>
            <person name="Han C."/>
            <person name="Larimer F."/>
            <person name="Land M."/>
            <person name="Hauser L."/>
            <person name="Kyrpides N."/>
            <person name="Ovchinnikova G."/>
            <person name="Stolz J."/>
        </authorList>
    </citation>
    <scope>NUCLEOTIDE SEQUENCE [LARGE SCALE GENOMIC DNA]</scope>
    <source>
        <strain evidence="6">MLS10</strain>
    </source>
</reference>
<dbReference type="HOGENOM" id="CLU_016922_10_1_9"/>
<comment type="cofactor">
    <cofactor evidence="5">
        <name>pyridoxal 5'-phosphate</name>
        <dbReference type="ChEBI" id="CHEBI:597326"/>
    </cofactor>
    <text evidence="5">Binds 1 pyridoxal phosphate per subunit.</text>
</comment>
<dbReference type="STRING" id="439292.Bsel_1967"/>
<dbReference type="GO" id="GO:0005737">
    <property type="term" value="C:cytoplasm"/>
    <property type="evidence" value="ECO:0007669"/>
    <property type="project" value="UniProtKB-SubCell"/>
</dbReference>
<dbReference type="RefSeq" id="WP_013172893.1">
    <property type="nucleotide sequence ID" value="NC_014219.1"/>
</dbReference>
<dbReference type="GO" id="GO:0030170">
    <property type="term" value="F:pyridoxal phosphate binding"/>
    <property type="evidence" value="ECO:0007669"/>
    <property type="project" value="InterPro"/>
</dbReference>
<accession>D6XUI5</accession>
<evidence type="ECO:0000313" key="6">
    <source>
        <dbReference type="EMBL" id="ADH99471.1"/>
    </source>
</evidence>
<dbReference type="eggNOG" id="COG4992">
    <property type="taxonomic scope" value="Bacteria"/>
</dbReference>
<dbReference type="PANTHER" id="PTHR11986:SF79">
    <property type="entry name" value="ACETYLORNITHINE AMINOTRANSFERASE, MITOCHONDRIAL"/>
    <property type="match status" value="1"/>
</dbReference>
<organism evidence="6 7">
    <name type="scientific">Bacillus selenitireducens (strain ATCC 700615 / DSM 15326 / MLS10)</name>
    <dbReference type="NCBI Taxonomy" id="439292"/>
    <lineage>
        <taxon>Bacteria</taxon>
        <taxon>Bacillati</taxon>
        <taxon>Bacillota</taxon>
        <taxon>Bacilli</taxon>
        <taxon>Bacillales</taxon>
        <taxon>Bacillaceae</taxon>
        <taxon>Salisediminibacterium</taxon>
    </lineage>
</organism>
<name>D6XUI5_BACIE</name>
<gene>
    <name evidence="5" type="primary">argD</name>
    <name evidence="6" type="ordered locus">Bsel_1967</name>
</gene>
<dbReference type="GO" id="GO:0006526">
    <property type="term" value="P:L-arginine biosynthetic process"/>
    <property type="evidence" value="ECO:0007669"/>
    <property type="project" value="UniProtKB-UniRule"/>
</dbReference>
<comment type="similarity">
    <text evidence="5">Belongs to the class-III pyridoxal-phosphate-dependent aminotransferase family. ArgD subfamily.</text>
</comment>
<feature type="modified residue" description="N6-(pyridoxal phosphate)lysine" evidence="5">
    <location>
        <position position="249"/>
    </location>
</feature>
<dbReference type="UniPathway" id="UPA00068">
    <property type="reaction ID" value="UER00109"/>
</dbReference>
<feature type="binding site" evidence="5">
    <location>
        <position position="138"/>
    </location>
    <ligand>
        <name>N(2)-acetyl-L-ornithine</name>
        <dbReference type="ChEBI" id="CHEBI:57805"/>
    </ligand>
</feature>
<keyword evidence="2 5" id="KW-0028">Amino-acid biosynthesis</keyword>
<dbReference type="NCBIfam" id="NF002797">
    <property type="entry name" value="PRK02936.1"/>
    <property type="match status" value="1"/>
</dbReference>
<keyword evidence="5" id="KW-0055">Arginine biosynthesis</keyword>
<evidence type="ECO:0000256" key="1">
    <source>
        <dbReference type="ARBA" id="ARBA00022576"/>
    </source>
</evidence>
<evidence type="ECO:0000256" key="3">
    <source>
        <dbReference type="ARBA" id="ARBA00022679"/>
    </source>
</evidence>
<dbReference type="InterPro" id="IPR015421">
    <property type="entry name" value="PyrdxlP-dep_Trfase_major"/>
</dbReference>
<dbReference type="NCBIfam" id="TIGR00707">
    <property type="entry name" value="argD"/>
    <property type="match status" value="1"/>
</dbReference>
<dbReference type="PANTHER" id="PTHR11986">
    <property type="entry name" value="AMINOTRANSFERASE CLASS III"/>
    <property type="match status" value="1"/>
</dbReference>
<dbReference type="NCBIfam" id="NF002325">
    <property type="entry name" value="PRK01278.1"/>
    <property type="match status" value="1"/>
</dbReference>
<dbReference type="OrthoDB" id="9807885at2"/>
<evidence type="ECO:0000256" key="5">
    <source>
        <dbReference type="HAMAP-Rule" id="MF_01107"/>
    </source>
</evidence>
<dbReference type="AlphaFoldDB" id="D6XUI5"/>
<keyword evidence="7" id="KW-1185">Reference proteome</keyword>
<dbReference type="EMBL" id="CP001791">
    <property type="protein sequence ID" value="ADH99471.1"/>
    <property type="molecule type" value="Genomic_DNA"/>
</dbReference>
<comment type="subcellular location">
    <subcellularLocation>
        <location evidence="5">Cytoplasm</location>
    </subcellularLocation>
</comment>
<keyword evidence="3 5" id="KW-0808">Transferase</keyword>
<feature type="binding site" evidence="5">
    <location>
        <position position="278"/>
    </location>
    <ligand>
        <name>pyridoxal 5'-phosphate</name>
        <dbReference type="ChEBI" id="CHEBI:597326"/>
    </ligand>
</feature>
<dbReference type="GO" id="GO:0003992">
    <property type="term" value="F:N2-acetyl-L-ornithine:2-oxoglutarate 5-aminotransferase activity"/>
    <property type="evidence" value="ECO:0007669"/>
    <property type="project" value="UniProtKB-UniRule"/>
</dbReference>
<dbReference type="InterPro" id="IPR015422">
    <property type="entry name" value="PyrdxlP-dep_Trfase_small"/>
</dbReference>
<feature type="binding site" evidence="5">
    <location>
        <position position="135"/>
    </location>
    <ligand>
        <name>pyridoxal 5'-phosphate</name>
        <dbReference type="ChEBI" id="CHEBI:597326"/>
    </ligand>
</feature>
<comment type="miscellaneous">
    <text evidence="5">May also have succinyldiaminopimelate aminotransferase activity, thus carrying out the corresponding step in lysine biosynthesis.</text>
</comment>
<dbReference type="PIRSF" id="PIRSF000521">
    <property type="entry name" value="Transaminase_4ab_Lys_Orn"/>
    <property type="match status" value="1"/>
</dbReference>
<dbReference type="CDD" id="cd00610">
    <property type="entry name" value="OAT_like"/>
    <property type="match status" value="1"/>
</dbReference>
<dbReference type="FunFam" id="3.40.640.10:FF:000004">
    <property type="entry name" value="Acetylornithine aminotransferase"/>
    <property type="match status" value="1"/>
</dbReference>
<keyword evidence="5" id="KW-0963">Cytoplasm</keyword>
<dbReference type="Gene3D" id="3.40.640.10">
    <property type="entry name" value="Type I PLP-dependent aspartate aminotransferase-like (Major domain)"/>
    <property type="match status" value="1"/>
</dbReference>
<dbReference type="InterPro" id="IPR005814">
    <property type="entry name" value="Aminotrans_3"/>
</dbReference>
<dbReference type="KEGG" id="bse:Bsel_1967"/>
<feature type="binding site" evidence="5">
    <location>
        <position position="277"/>
    </location>
    <ligand>
        <name>N(2)-acetyl-L-ornithine</name>
        <dbReference type="ChEBI" id="CHEBI:57805"/>
    </ligand>
</feature>
<protein>
    <recommendedName>
        <fullName evidence="5">Acetylornithine aminotransferase</fullName>
        <shortName evidence="5">ACOAT</shortName>
        <ecNumber evidence="5">2.6.1.11</ecNumber>
    </recommendedName>
</protein>
<keyword evidence="1 5" id="KW-0032">Aminotransferase</keyword>
<keyword evidence="4 5" id="KW-0663">Pyridoxal phosphate</keyword>
<dbReference type="InterPro" id="IPR049704">
    <property type="entry name" value="Aminotrans_3_PPA_site"/>
</dbReference>
<dbReference type="InterPro" id="IPR015424">
    <property type="entry name" value="PyrdxlP-dep_Trfase"/>
</dbReference>
<dbReference type="InterPro" id="IPR050103">
    <property type="entry name" value="Class-III_PLP-dep_AT"/>
</dbReference>
<dbReference type="Gene3D" id="3.90.1150.10">
    <property type="entry name" value="Aspartate Aminotransferase, domain 1"/>
    <property type="match status" value="1"/>
</dbReference>